<accession>A0A2A4MRA4</accession>
<sequence length="243" mass="27174">ARTVSQLSFGQFLAQVNLEAGNANAGNAQLRPTVNWESDLEMEKNLGEWGSSNLRLYARLSDDYIDIIPLPGGGESQGNIDAAKLYGVEWNSTINLDPIGWEAAKLDLEFTLEESSVDDPLTGISRSFSRHFDREASISLRHDIPDSNWAWGLGIQYNHVQPSYRLSEVVLDYEGPIFTSAFVEHKNVFGMTASLNIFNLTDGRALYNRTVYAGLRNDSSVLFIEDRDLSIQPIFNFQLTGNF</sequence>
<dbReference type="Proteomes" id="UP000218172">
    <property type="component" value="Unassembled WGS sequence"/>
</dbReference>
<comment type="subcellular location">
    <subcellularLocation>
        <location evidence="1">Cell outer membrane</location>
    </subcellularLocation>
</comment>
<evidence type="ECO:0000313" key="5">
    <source>
        <dbReference type="Proteomes" id="UP000218172"/>
    </source>
</evidence>
<keyword evidence="3" id="KW-0998">Cell outer membrane</keyword>
<feature type="non-terminal residue" evidence="4">
    <location>
        <position position="1"/>
    </location>
</feature>
<protein>
    <submittedName>
        <fullName evidence="4">Uncharacterized protein</fullName>
    </submittedName>
</protein>
<dbReference type="SUPFAM" id="SSF56935">
    <property type="entry name" value="Porins"/>
    <property type="match status" value="1"/>
</dbReference>
<organism evidence="4 5">
    <name type="scientific">SAR86 cluster bacterium</name>
    <dbReference type="NCBI Taxonomy" id="2030880"/>
    <lineage>
        <taxon>Bacteria</taxon>
        <taxon>Pseudomonadati</taxon>
        <taxon>Pseudomonadota</taxon>
        <taxon>Gammaproteobacteria</taxon>
        <taxon>SAR86 cluster</taxon>
    </lineage>
</organism>
<keyword evidence="2" id="KW-0472">Membrane</keyword>
<evidence type="ECO:0000256" key="3">
    <source>
        <dbReference type="ARBA" id="ARBA00023237"/>
    </source>
</evidence>
<evidence type="ECO:0000256" key="1">
    <source>
        <dbReference type="ARBA" id="ARBA00004442"/>
    </source>
</evidence>
<reference evidence="5" key="1">
    <citation type="submission" date="2017-08" db="EMBL/GenBank/DDBJ databases">
        <title>A dynamic microbial community with high functional redundancy inhabits the cold, oxic subseafloor aquifer.</title>
        <authorList>
            <person name="Tully B.J."/>
            <person name="Wheat C.G."/>
            <person name="Glazer B.T."/>
            <person name="Huber J.A."/>
        </authorList>
    </citation>
    <scope>NUCLEOTIDE SEQUENCE [LARGE SCALE GENOMIC DNA]</scope>
</reference>
<proteinExistence type="predicted"/>
<comment type="caution">
    <text evidence="4">The sequence shown here is derived from an EMBL/GenBank/DDBJ whole genome shotgun (WGS) entry which is preliminary data.</text>
</comment>
<dbReference type="InterPro" id="IPR036942">
    <property type="entry name" value="Beta-barrel_TonB_sf"/>
</dbReference>
<evidence type="ECO:0000313" key="4">
    <source>
        <dbReference type="EMBL" id="PCH62402.1"/>
    </source>
</evidence>
<dbReference type="EMBL" id="NVQR01000040">
    <property type="protein sequence ID" value="PCH62402.1"/>
    <property type="molecule type" value="Genomic_DNA"/>
</dbReference>
<gene>
    <name evidence="4" type="ORF">COC19_02895</name>
</gene>
<dbReference type="Gene3D" id="2.40.170.20">
    <property type="entry name" value="TonB-dependent receptor, beta-barrel domain"/>
    <property type="match status" value="1"/>
</dbReference>
<evidence type="ECO:0000256" key="2">
    <source>
        <dbReference type="ARBA" id="ARBA00023136"/>
    </source>
</evidence>
<name>A0A2A4MRA4_9GAMM</name>
<dbReference type="AlphaFoldDB" id="A0A2A4MRA4"/>
<dbReference type="GO" id="GO:0009279">
    <property type="term" value="C:cell outer membrane"/>
    <property type="evidence" value="ECO:0007669"/>
    <property type="project" value="UniProtKB-SubCell"/>
</dbReference>